<comment type="caution">
    <text evidence="1">The sequence shown here is derived from an EMBL/GenBank/DDBJ whole genome shotgun (WGS) entry which is preliminary data.</text>
</comment>
<proteinExistence type="predicted"/>
<dbReference type="RefSeq" id="WP_119482799.1">
    <property type="nucleotide sequence ID" value="NZ_QXTG01000002.1"/>
</dbReference>
<gene>
    <name evidence="1" type="ORF">D1781_13775</name>
</gene>
<name>A0A3A1TXE1_9MICO</name>
<dbReference type="EMBL" id="QXTG01000002">
    <property type="protein sequence ID" value="RIX28489.1"/>
    <property type="molecule type" value="Genomic_DNA"/>
</dbReference>
<evidence type="ECO:0000313" key="1">
    <source>
        <dbReference type="EMBL" id="RIX28489.1"/>
    </source>
</evidence>
<protein>
    <recommendedName>
        <fullName evidence="3">Asp23/Gls24 family envelope stress response protein</fullName>
    </recommendedName>
</protein>
<dbReference type="AlphaFoldDB" id="A0A3A1TXE1"/>
<dbReference type="Proteomes" id="UP000265742">
    <property type="component" value="Unassembled WGS sequence"/>
</dbReference>
<accession>A0A3A1TXE1</accession>
<keyword evidence="2" id="KW-1185">Reference proteome</keyword>
<evidence type="ECO:0000313" key="2">
    <source>
        <dbReference type="Proteomes" id="UP000265742"/>
    </source>
</evidence>
<reference evidence="2" key="1">
    <citation type="submission" date="2018-09" db="EMBL/GenBank/DDBJ databases">
        <authorList>
            <person name="Kim I."/>
        </authorList>
    </citation>
    <scope>NUCLEOTIDE SEQUENCE [LARGE SCALE GENOMIC DNA]</scope>
    <source>
        <strain evidence="2">DD4a</strain>
    </source>
</reference>
<evidence type="ECO:0008006" key="3">
    <source>
        <dbReference type="Google" id="ProtNLM"/>
    </source>
</evidence>
<sequence length="91" mass="9472">MTDQLEPAAKDAVTVAVSAVPGVRVLYPLSGLPGSAVVRLRDHEDALTCELRLATDAAVPAREVVQGAAGAARRALGREDVVVRLEIASIE</sequence>
<organism evidence="1 2">
    <name type="scientific">Amnibacterium setariae</name>
    <dbReference type="NCBI Taxonomy" id="2306585"/>
    <lineage>
        <taxon>Bacteria</taxon>
        <taxon>Bacillati</taxon>
        <taxon>Actinomycetota</taxon>
        <taxon>Actinomycetes</taxon>
        <taxon>Micrococcales</taxon>
        <taxon>Microbacteriaceae</taxon>
        <taxon>Amnibacterium</taxon>
    </lineage>
</organism>